<dbReference type="Proteomes" id="UP000765509">
    <property type="component" value="Unassembled WGS sequence"/>
</dbReference>
<dbReference type="EMBL" id="AVOT02018456">
    <property type="protein sequence ID" value="MBW0505364.1"/>
    <property type="molecule type" value="Genomic_DNA"/>
</dbReference>
<gene>
    <name evidence="1" type="ORF">O181_045079</name>
</gene>
<comment type="caution">
    <text evidence="1">The sequence shown here is derived from an EMBL/GenBank/DDBJ whole genome shotgun (WGS) entry which is preliminary data.</text>
</comment>
<evidence type="ECO:0000313" key="2">
    <source>
        <dbReference type="Proteomes" id="UP000765509"/>
    </source>
</evidence>
<dbReference type="AlphaFoldDB" id="A0A9Q3DLH3"/>
<evidence type="ECO:0000313" key="1">
    <source>
        <dbReference type="EMBL" id="MBW0505364.1"/>
    </source>
</evidence>
<name>A0A9Q3DLH3_9BASI</name>
<protein>
    <submittedName>
        <fullName evidence="1">Uncharacterized protein</fullName>
    </submittedName>
</protein>
<reference evidence="1" key="1">
    <citation type="submission" date="2021-03" db="EMBL/GenBank/DDBJ databases">
        <title>Draft genome sequence of rust myrtle Austropuccinia psidii MF-1, a brazilian biotype.</title>
        <authorList>
            <person name="Quecine M.C."/>
            <person name="Pachon D.M.R."/>
            <person name="Bonatelli M.L."/>
            <person name="Correr F.H."/>
            <person name="Franceschini L.M."/>
            <person name="Leite T.F."/>
            <person name="Margarido G.R.A."/>
            <person name="Almeida C.A."/>
            <person name="Ferrarezi J.A."/>
            <person name="Labate C.A."/>
        </authorList>
    </citation>
    <scope>NUCLEOTIDE SEQUENCE</scope>
    <source>
        <strain evidence="1">MF-1</strain>
    </source>
</reference>
<organism evidence="1 2">
    <name type="scientific">Austropuccinia psidii MF-1</name>
    <dbReference type="NCBI Taxonomy" id="1389203"/>
    <lineage>
        <taxon>Eukaryota</taxon>
        <taxon>Fungi</taxon>
        <taxon>Dikarya</taxon>
        <taxon>Basidiomycota</taxon>
        <taxon>Pucciniomycotina</taxon>
        <taxon>Pucciniomycetes</taxon>
        <taxon>Pucciniales</taxon>
        <taxon>Sphaerophragmiaceae</taxon>
        <taxon>Austropuccinia</taxon>
    </lineage>
</organism>
<proteinExistence type="predicted"/>
<keyword evidence="2" id="KW-1185">Reference proteome</keyword>
<accession>A0A9Q3DLH3</accession>
<sequence>MVLKERSSFNHSKTYKPPAERTEERILIHYHSSFLSIERIISYPKSLIHFVSEQVCVPNCLHQAPSQYLSVVRNNIHIPSSVSSHPKLY</sequence>